<sequence>MLYEKNKNDFMGFSDSICFAGGLSEPGFFSDKTAYHRQPLLRNLPDPGNAHCHLFSFLFFDWTPYFLFYQSF</sequence>
<dbReference type="AlphaFoldDB" id="A0A0F9I3M5"/>
<accession>A0A0F9I3M5</accession>
<protein>
    <submittedName>
        <fullName evidence="1">Uncharacterized protein</fullName>
    </submittedName>
</protein>
<comment type="caution">
    <text evidence="1">The sequence shown here is derived from an EMBL/GenBank/DDBJ whole genome shotgun (WGS) entry which is preliminary data.</text>
</comment>
<dbReference type="EMBL" id="LAZR01015193">
    <property type="protein sequence ID" value="KKM14249.1"/>
    <property type="molecule type" value="Genomic_DNA"/>
</dbReference>
<name>A0A0F9I3M5_9ZZZZ</name>
<proteinExistence type="predicted"/>
<organism evidence="1">
    <name type="scientific">marine sediment metagenome</name>
    <dbReference type="NCBI Taxonomy" id="412755"/>
    <lineage>
        <taxon>unclassified sequences</taxon>
        <taxon>metagenomes</taxon>
        <taxon>ecological metagenomes</taxon>
    </lineage>
</organism>
<evidence type="ECO:0000313" key="1">
    <source>
        <dbReference type="EMBL" id="KKM14249.1"/>
    </source>
</evidence>
<gene>
    <name evidence="1" type="ORF">LCGC14_1708030</name>
</gene>
<reference evidence="1" key="1">
    <citation type="journal article" date="2015" name="Nature">
        <title>Complex archaea that bridge the gap between prokaryotes and eukaryotes.</title>
        <authorList>
            <person name="Spang A."/>
            <person name="Saw J.H."/>
            <person name="Jorgensen S.L."/>
            <person name="Zaremba-Niedzwiedzka K."/>
            <person name="Martijn J."/>
            <person name="Lind A.E."/>
            <person name="van Eijk R."/>
            <person name="Schleper C."/>
            <person name="Guy L."/>
            <person name="Ettema T.J."/>
        </authorList>
    </citation>
    <scope>NUCLEOTIDE SEQUENCE</scope>
</reference>